<reference evidence="4 5" key="1">
    <citation type="submission" date="2024-04" db="EMBL/GenBank/DDBJ databases">
        <title>Phyllosticta paracitricarpa is synonymous to the EU quarantine fungus P. citricarpa based on phylogenomic analyses.</title>
        <authorList>
            <consortium name="Lawrence Berkeley National Laboratory"/>
            <person name="Van Ingen-Buijs V.A."/>
            <person name="Van Westerhoven A.C."/>
            <person name="Haridas S."/>
            <person name="Skiadas P."/>
            <person name="Martin F."/>
            <person name="Groenewald J.Z."/>
            <person name="Crous P.W."/>
            <person name="Seidl M.F."/>
        </authorList>
    </citation>
    <scope>NUCLEOTIDE SEQUENCE [LARGE SCALE GENOMIC DNA]</scope>
    <source>
        <strain evidence="4 5">CBS 123371</strain>
    </source>
</reference>
<comment type="caution">
    <text evidence="4">The sequence shown here is derived from an EMBL/GenBank/DDBJ whole genome shotgun (WGS) entry which is preliminary data.</text>
</comment>
<evidence type="ECO:0000313" key="5">
    <source>
        <dbReference type="Proteomes" id="UP001363622"/>
    </source>
</evidence>
<protein>
    <recommendedName>
        <fullName evidence="3">DUF7907 domain-containing protein</fullName>
    </recommendedName>
</protein>
<organism evidence="4 5">
    <name type="scientific">Phyllosticta citriasiana</name>
    <dbReference type="NCBI Taxonomy" id="595635"/>
    <lineage>
        <taxon>Eukaryota</taxon>
        <taxon>Fungi</taxon>
        <taxon>Dikarya</taxon>
        <taxon>Ascomycota</taxon>
        <taxon>Pezizomycotina</taxon>
        <taxon>Dothideomycetes</taxon>
        <taxon>Dothideomycetes incertae sedis</taxon>
        <taxon>Botryosphaeriales</taxon>
        <taxon>Phyllostictaceae</taxon>
        <taxon>Phyllosticta</taxon>
    </lineage>
</organism>
<sequence>MKISTLLSTTLPSLSLALPSPNSLHTDKSNNDLRPRQFPDFAPKGPEFRLQTRLADQNDTTKSAYSGLYLSTYHTGAGLSDVVFVANETLGAKAFLNESVPETAPGGQLEFDFGNDFPWGLRLGYEPYAKWSTVIVQAGLGDQGFVYGEQGLVYNLTQFAGWMVCDWWHGAPQLFWLMNVVGAYEVPSSCAEVLLLKTDV</sequence>
<feature type="chain" id="PRO_5046971246" description="DUF7907 domain-containing protein" evidence="2">
    <location>
        <begin position="18"/>
        <end position="200"/>
    </location>
</feature>
<dbReference type="EMBL" id="JBBPHU010000004">
    <property type="protein sequence ID" value="KAK7518757.1"/>
    <property type="molecule type" value="Genomic_DNA"/>
</dbReference>
<evidence type="ECO:0000256" key="2">
    <source>
        <dbReference type="SAM" id="SignalP"/>
    </source>
</evidence>
<dbReference type="Pfam" id="PF25484">
    <property type="entry name" value="DUF7907"/>
    <property type="match status" value="1"/>
</dbReference>
<evidence type="ECO:0000313" key="4">
    <source>
        <dbReference type="EMBL" id="KAK7518757.1"/>
    </source>
</evidence>
<name>A0ABR1KPN5_9PEZI</name>
<feature type="domain" description="DUF7907" evidence="3">
    <location>
        <begin position="47"/>
        <end position="197"/>
    </location>
</feature>
<keyword evidence="5" id="KW-1185">Reference proteome</keyword>
<evidence type="ECO:0000256" key="1">
    <source>
        <dbReference type="SAM" id="MobiDB-lite"/>
    </source>
</evidence>
<keyword evidence="2" id="KW-0732">Signal</keyword>
<proteinExistence type="predicted"/>
<feature type="signal peptide" evidence="2">
    <location>
        <begin position="1"/>
        <end position="17"/>
    </location>
</feature>
<gene>
    <name evidence="4" type="ORF">IWZ03DRAFT_156051</name>
</gene>
<feature type="region of interest" description="Disordered" evidence="1">
    <location>
        <begin position="18"/>
        <end position="41"/>
    </location>
</feature>
<dbReference type="InterPro" id="IPR057229">
    <property type="entry name" value="DUF7907"/>
</dbReference>
<accession>A0ABR1KPN5</accession>
<dbReference type="Proteomes" id="UP001363622">
    <property type="component" value="Unassembled WGS sequence"/>
</dbReference>
<feature type="compositionally biased region" description="Basic and acidic residues" evidence="1">
    <location>
        <begin position="25"/>
        <end position="37"/>
    </location>
</feature>
<evidence type="ECO:0000259" key="3">
    <source>
        <dbReference type="Pfam" id="PF25484"/>
    </source>
</evidence>